<proteinExistence type="predicted"/>
<dbReference type="GO" id="GO:0005829">
    <property type="term" value="C:cytosol"/>
    <property type="evidence" value="ECO:0007669"/>
    <property type="project" value="TreeGrafter"/>
</dbReference>
<evidence type="ECO:0000313" key="3">
    <source>
        <dbReference type="Proteomes" id="UP000230002"/>
    </source>
</evidence>
<dbReference type="GO" id="GO:0005741">
    <property type="term" value="C:mitochondrial outer membrane"/>
    <property type="evidence" value="ECO:0007669"/>
    <property type="project" value="TreeGrafter"/>
</dbReference>
<evidence type="ECO:0000256" key="1">
    <source>
        <dbReference type="SAM" id="MobiDB-lite"/>
    </source>
</evidence>
<dbReference type="Pfam" id="PF10300">
    <property type="entry name" value="Iml2-TPR_39"/>
    <property type="match status" value="1"/>
</dbReference>
<gene>
    <name evidence="2" type="ORF">GSI_12111</name>
</gene>
<dbReference type="Proteomes" id="UP000230002">
    <property type="component" value="Unassembled WGS sequence"/>
</dbReference>
<dbReference type="PANTHER" id="PTHR31859">
    <property type="entry name" value="TETRATRICOPEPTIDE REPEAT PROTEIN 39 FAMILY MEMBER"/>
    <property type="match status" value="1"/>
</dbReference>
<dbReference type="InterPro" id="IPR011990">
    <property type="entry name" value="TPR-like_helical_dom_sf"/>
</dbReference>
<feature type="region of interest" description="Disordered" evidence="1">
    <location>
        <begin position="1"/>
        <end position="22"/>
    </location>
</feature>
<reference evidence="2 3" key="1">
    <citation type="journal article" date="2015" name="Sci. Rep.">
        <title>Chromosome-level genome map provides insights into diverse defense mechanisms in the medicinal fungus Ganoderma sinense.</title>
        <authorList>
            <person name="Zhu Y."/>
            <person name="Xu J."/>
            <person name="Sun C."/>
            <person name="Zhou S."/>
            <person name="Xu H."/>
            <person name="Nelson D.R."/>
            <person name="Qian J."/>
            <person name="Song J."/>
            <person name="Luo H."/>
            <person name="Xiang L."/>
            <person name="Li Y."/>
            <person name="Xu Z."/>
            <person name="Ji A."/>
            <person name="Wang L."/>
            <person name="Lu S."/>
            <person name="Hayward A."/>
            <person name="Sun W."/>
            <person name="Li X."/>
            <person name="Schwartz D.C."/>
            <person name="Wang Y."/>
            <person name="Chen S."/>
        </authorList>
    </citation>
    <scope>NUCLEOTIDE SEQUENCE [LARGE SCALE GENOMIC DNA]</scope>
    <source>
        <strain evidence="2 3">ZZ0214-1</strain>
    </source>
</reference>
<dbReference type="EMBL" id="AYKW01000045">
    <property type="protein sequence ID" value="PIL26355.1"/>
    <property type="molecule type" value="Genomic_DNA"/>
</dbReference>
<accession>A0A2G8RXW6</accession>
<keyword evidence="3" id="KW-1185">Reference proteome</keyword>
<dbReference type="PANTHER" id="PTHR31859:SF1">
    <property type="entry name" value="TETRATRICOPEPTIDE REPEAT PROTEIN 39C"/>
    <property type="match status" value="1"/>
</dbReference>
<dbReference type="OrthoDB" id="43460at2759"/>
<name>A0A2G8RXW6_9APHY</name>
<dbReference type="GO" id="GO:0005634">
    <property type="term" value="C:nucleus"/>
    <property type="evidence" value="ECO:0007669"/>
    <property type="project" value="TreeGrafter"/>
</dbReference>
<evidence type="ECO:0000313" key="2">
    <source>
        <dbReference type="EMBL" id="PIL26355.1"/>
    </source>
</evidence>
<organism evidence="2 3">
    <name type="scientific">Ganoderma sinense ZZ0214-1</name>
    <dbReference type="NCBI Taxonomy" id="1077348"/>
    <lineage>
        <taxon>Eukaryota</taxon>
        <taxon>Fungi</taxon>
        <taxon>Dikarya</taxon>
        <taxon>Basidiomycota</taxon>
        <taxon>Agaricomycotina</taxon>
        <taxon>Agaricomycetes</taxon>
        <taxon>Polyporales</taxon>
        <taxon>Polyporaceae</taxon>
        <taxon>Ganoderma</taxon>
    </lineage>
</organism>
<dbReference type="InterPro" id="IPR019412">
    <property type="entry name" value="IML2/TPR_39"/>
</dbReference>
<dbReference type="AlphaFoldDB" id="A0A2G8RXW6"/>
<comment type="caution">
    <text evidence="2">The sequence shown here is derived from an EMBL/GenBank/DDBJ whole genome shotgun (WGS) entry which is preliminary data.</text>
</comment>
<protein>
    <submittedName>
        <fullName evidence="2">Uncharacterized protein</fullName>
    </submittedName>
</protein>
<dbReference type="SUPFAM" id="SSF48452">
    <property type="entry name" value="TPR-like"/>
    <property type="match status" value="1"/>
</dbReference>
<sequence length="687" mass="76644">MSNGEDLPQESKQAPMPEMEPKADELWVAPAPGLPKGAYQPGKALEDIPAITYALHVFLRSHMHESEDYCREYDPKMERLYVATGFGLIQCVKGLMSFEDEDLVDALAKVRHGNGIASQHRKRAASLPTRLAGLVMGSLNTSGVGFIKSMTPVERHAELVYAESMFEKALLGIVYSGDWLAFIKEALNMRTTINIYRQLGKYLEAVDAEAQAQGKGPEDMSVDADFRSGVYLGVGLSNLVLSLMPARLLTIVELFGYKGDRHAGLAYLQRAGGWTANSDVPSVDLAREGVRRTICDMSLLIFHLVLSNLTFEGVDISMAQKILDYHIERYPNGAYAPPPPELPLRIGRLHLVRSQPSAAIEYYEKAMKAQNQYRNLHHISFWEMAIANLSLWDVPASLEHWRTLATESTWSKSTYTYGVAVCLLQIGGEKHAVEVAELMEKVPALRQRIAGKSLPIEKFIARKARKFKQQGGRLALPALELLYLFLGMAHAPRSVVHKRMLPLVDEQLAELAKHARDPAGYGLGAASRDTRGQGADEFWDDMCLAQFLRGICLRYLAYPDPDALLDPGEEAEVQARRAESEKGAKEAFEAVFRDGPRVVYDHYLVYYAHFEYARLLACMGDKDGARTHLDMASLWRSLPVRERREDTDERDSLLTGGVIGQGKFSMESQVHVRAHAALEALDRNGRL</sequence>